<proteinExistence type="predicted"/>
<dbReference type="PANTHER" id="PTHR35008">
    <property type="entry name" value="BLL4482 PROTEIN-RELATED"/>
    <property type="match status" value="1"/>
</dbReference>
<dbReference type="GO" id="GO:0020037">
    <property type="term" value="F:heme binding"/>
    <property type="evidence" value="ECO:0007669"/>
    <property type="project" value="InterPro"/>
</dbReference>
<dbReference type="GO" id="GO:0046872">
    <property type="term" value="F:metal ion binding"/>
    <property type="evidence" value="ECO:0007669"/>
    <property type="project" value="UniProtKB-KW"/>
</dbReference>
<dbReference type="PANTHER" id="PTHR35008:SF4">
    <property type="entry name" value="BLL4482 PROTEIN"/>
    <property type="match status" value="1"/>
</dbReference>
<dbReference type="Pfam" id="PF13442">
    <property type="entry name" value="Cytochrome_CBB3"/>
    <property type="match status" value="1"/>
</dbReference>
<dbReference type="RefSeq" id="WP_089407588.1">
    <property type="nucleotide sequence ID" value="NZ_FZOU01000002.1"/>
</dbReference>
<feature type="domain" description="Cytochrome c" evidence="6">
    <location>
        <begin position="144"/>
        <end position="242"/>
    </location>
</feature>
<dbReference type="PROSITE" id="PS51007">
    <property type="entry name" value="CYTC"/>
    <property type="match status" value="2"/>
</dbReference>
<dbReference type="PROSITE" id="PS51257">
    <property type="entry name" value="PROKAR_LIPOPROTEIN"/>
    <property type="match status" value="1"/>
</dbReference>
<evidence type="ECO:0000259" key="6">
    <source>
        <dbReference type="PROSITE" id="PS51007"/>
    </source>
</evidence>
<dbReference type="InterPro" id="IPR051459">
    <property type="entry name" value="Cytochrome_c-type_DH"/>
</dbReference>
<dbReference type="SUPFAM" id="SSF46626">
    <property type="entry name" value="Cytochrome c"/>
    <property type="match status" value="2"/>
</dbReference>
<sequence length="254" mass="26547">MMPKPRSAASLFLTSLLLFASAGCKDAPGKPKFTAETQRPDQVIDFPTLYQQNCSACHGANGSKGAAISLSNPVYLATAGEAAIQNATTNGIPGTLMPAFAIGKGGMLTDQQIAILARGMVEVWGRPSQLQGQAFPTYASSTTGDATAGHIAYTSFCSRCHGVDGAGIAAKISAQHSTEATGSIIDPAYLALVSDQSLRSTIIAGKPEDHMPDWRSDASGPNALAMTDQQITDTVTWLASHRIATPGQPYREHP</sequence>
<dbReference type="Proteomes" id="UP000198356">
    <property type="component" value="Unassembled WGS sequence"/>
</dbReference>
<feature type="domain" description="Cytochrome c" evidence="6">
    <location>
        <begin position="24"/>
        <end position="124"/>
    </location>
</feature>
<reference evidence="7 8" key="1">
    <citation type="submission" date="2017-06" db="EMBL/GenBank/DDBJ databases">
        <authorList>
            <person name="Kim H.J."/>
            <person name="Triplett B.A."/>
        </authorList>
    </citation>
    <scope>NUCLEOTIDE SEQUENCE [LARGE SCALE GENOMIC DNA]</scope>
    <source>
        <strain evidence="7 8">DSM 18704</strain>
    </source>
</reference>
<dbReference type="Pfam" id="PF00034">
    <property type="entry name" value="Cytochrom_C"/>
    <property type="match status" value="1"/>
</dbReference>
<feature type="chain" id="PRO_5012828226" evidence="5">
    <location>
        <begin position="23"/>
        <end position="254"/>
    </location>
</feature>
<evidence type="ECO:0000256" key="1">
    <source>
        <dbReference type="ARBA" id="ARBA00022617"/>
    </source>
</evidence>
<dbReference type="EMBL" id="FZOU01000002">
    <property type="protein sequence ID" value="SNS71879.1"/>
    <property type="molecule type" value="Genomic_DNA"/>
</dbReference>
<dbReference type="GO" id="GO:0009055">
    <property type="term" value="F:electron transfer activity"/>
    <property type="evidence" value="ECO:0007669"/>
    <property type="project" value="InterPro"/>
</dbReference>
<dbReference type="OrthoDB" id="9779283at2"/>
<dbReference type="InterPro" id="IPR036909">
    <property type="entry name" value="Cyt_c-like_dom_sf"/>
</dbReference>
<evidence type="ECO:0000256" key="2">
    <source>
        <dbReference type="ARBA" id="ARBA00022723"/>
    </source>
</evidence>
<evidence type="ECO:0000256" key="4">
    <source>
        <dbReference type="PROSITE-ProRule" id="PRU00433"/>
    </source>
</evidence>
<name>A0A239GRM8_9BACT</name>
<protein>
    <submittedName>
        <fullName evidence="7">Cytochrome c oxidase cbb3-type subunit 3/ubiquinol-cytochrome c reductase cytochrome c subunit</fullName>
    </submittedName>
</protein>
<feature type="signal peptide" evidence="5">
    <location>
        <begin position="1"/>
        <end position="22"/>
    </location>
</feature>
<keyword evidence="2 4" id="KW-0479">Metal-binding</keyword>
<keyword evidence="1 4" id="KW-0349">Heme</keyword>
<dbReference type="InterPro" id="IPR009056">
    <property type="entry name" value="Cyt_c-like_dom"/>
</dbReference>
<keyword evidence="5" id="KW-0732">Signal</keyword>
<gene>
    <name evidence="7" type="ORF">SAMN05421770_10255</name>
</gene>
<evidence type="ECO:0000256" key="5">
    <source>
        <dbReference type="SAM" id="SignalP"/>
    </source>
</evidence>
<keyword evidence="8" id="KW-1185">Reference proteome</keyword>
<keyword evidence="3 4" id="KW-0408">Iron</keyword>
<evidence type="ECO:0000313" key="7">
    <source>
        <dbReference type="EMBL" id="SNS71879.1"/>
    </source>
</evidence>
<evidence type="ECO:0000256" key="3">
    <source>
        <dbReference type="ARBA" id="ARBA00023004"/>
    </source>
</evidence>
<evidence type="ECO:0000313" key="8">
    <source>
        <dbReference type="Proteomes" id="UP000198356"/>
    </source>
</evidence>
<dbReference type="Gene3D" id="1.10.760.10">
    <property type="entry name" value="Cytochrome c-like domain"/>
    <property type="match status" value="2"/>
</dbReference>
<organism evidence="7 8">
    <name type="scientific">Granulicella rosea</name>
    <dbReference type="NCBI Taxonomy" id="474952"/>
    <lineage>
        <taxon>Bacteria</taxon>
        <taxon>Pseudomonadati</taxon>
        <taxon>Acidobacteriota</taxon>
        <taxon>Terriglobia</taxon>
        <taxon>Terriglobales</taxon>
        <taxon>Acidobacteriaceae</taxon>
        <taxon>Granulicella</taxon>
    </lineage>
</organism>
<dbReference type="AlphaFoldDB" id="A0A239GRM8"/>
<accession>A0A239GRM8</accession>